<evidence type="ECO:0000313" key="8">
    <source>
        <dbReference type="Proteomes" id="UP000207598"/>
    </source>
</evidence>
<dbReference type="AlphaFoldDB" id="A0A238KEA3"/>
<gene>
    <name evidence="7" type="primary">serA_2</name>
    <name evidence="7" type="ORF">MAA8898_02379</name>
</gene>
<keyword evidence="2 4" id="KW-0560">Oxidoreductase</keyword>
<evidence type="ECO:0000256" key="1">
    <source>
        <dbReference type="ARBA" id="ARBA00005854"/>
    </source>
</evidence>
<dbReference type="GO" id="GO:0051287">
    <property type="term" value="F:NAD binding"/>
    <property type="evidence" value="ECO:0007669"/>
    <property type="project" value="InterPro"/>
</dbReference>
<dbReference type="SUPFAM" id="SSF52283">
    <property type="entry name" value="Formate/glycerate dehydrogenase catalytic domain-like"/>
    <property type="match status" value="1"/>
</dbReference>
<protein>
    <submittedName>
        <fullName evidence="7">D-3-phosphoglycerate dehydrogenase</fullName>
        <ecNumber evidence="7">1.1.1.95</ecNumber>
    </submittedName>
</protein>
<keyword evidence="3" id="KW-0520">NAD</keyword>
<proteinExistence type="inferred from homology"/>
<dbReference type="OrthoDB" id="9793626at2"/>
<comment type="similarity">
    <text evidence="1 4">Belongs to the D-isomer specific 2-hydroxyacid dehydrogenase family.</text>
</comment>
<evidence type="ECO:0000259" key="5">
    <source>
        <dbReference type="Pfam" id="PF00389"/>
    </source>
</evidence>
<reference evidence="7 8" key="1">
    <citation type="submission" date="2017-05" db="EMBL/GenBank/DDBJ databases">
        <authorList>
            <person name="Song R."/>
            <person name="Chenine A.L."/>
            <person name="Ruprecht R.M."/>
        </authorList>
    </citation>
    <scope>NUCLEOTIDE SEQUENCE [LARGE SCALE GENOMIC DNA]</scope>
    <source>
        <strain evidence="7 8">CECT 8898</strain>
    </source>
</reference>
<evidence type="ECO:0000256" key="2">
    <source>
        <dbReference type="ARBA" id="ARBA00023002"/>
    </source>
</evidence>
<dbReference type="InterPro" id="IPR050857">
    <property type="entry name" value="D-2-hydroxyacid_DH"/>
</dbReference>
<dbReference type="EC" id="1.1.1.95" evidence="7"/>
<dbReference type="PROSITE" id="PS00671">
    <property type="entry name" value="D_2_HYDROXYACID_DH_3"/>
    <property type="match status" value="1"/>
</dbReference>
<dbReference type="EMBL" id="FXYF01000005">
    <property type="protein sequence ID" value="SMX41110.1"/>
    <property type="molecule type" value="Genomic_DNA"/>
</dbReference>
<dbReference type="RefSeq" id="WP_094021196.1">
    <property type="nucleotide sequence ID" value="NZ_FXYF01000005.1"/>
</dbReference>
<keyword evidence="8" id="KW-1185">Reference proteome</keyword>
<dbReference type="CDD" id="cd12173">
    <property type="entry name" value="PGDH_4"/>
    <property type="match status" value="1"/>
</dbReference>
<feature type="domain" description="D-isomer specific 2-hydroxyacid dehydrogenase NAD-binding" evidence="6">
    <location>
        <begin position="107"/>
        <end position="281"/>
    </location>
</feature>
<organism evidence="7 8">
    <name type="scientific">Maliponia aquimaris</name>
    <dbReference type="NCBI Taxonomy" id="1673631"/>
    <lineage>
        <taxon>Bacteria</taxon>
        <taxon>Pseudomonadati</taxon>
        <taxon>Pseudomonadota</taxon>
        <taxon>Alphaproteobacteria</taxon>
        <taxon>Rhodobacterales</taxon>
        <taxon>Paracoccaceae</taxon>
        <taxon>Maliponia</taxon>
    </lineage>
</organism>
<dbReference type="Pfam" id="PF02826">
    <property type="entry name" value="2-Hacid_dh_C"/>
    <property type="match status" value="1"/>
</dbReference>
<dbReference type="PANTHER" id="PTHR42789:SF1">
    <property type="entry name" value="D-ISOMER SPECIFIC 2-HYDROXYACID DEHYDROGENASE FAMILY PROTEIN (AFU_ORTHOLOGUE AFUA_6G10090)"/>
    <property type="match status" value="1"/>
</dbReference>
<dbReference type="InterPro" id="IPR029753">
    <property type="entry name" value="D-isomer_DH_CS"/>
</dbReference>
<name>A0A238KEA3_9RHOB</name>
<dbReference type="SUPFAM" id="SSF51735">
    <property type="entry name" value="NAD(P)-binding Rossmann-fold domains"/>
    <property type="match status" value="1"/>
</dbReference>
<dbReference type="InterPro" id="IPR036291">
    <property type="entry name" value="NAD(P)-bd_dom_sf"/>
</dbReference>
<dbReference type="Gene3D" id="3.40.50.720">
    <property type="entry name" value="NAD(P)-binding Rossmann-like Domain"/>
    <property type="match status" value="2"/>
</dbReference>
<dbReference type="GO" id="GO:0004617">
    <property type="term" value="F:phosphoglycerate dehydrogenase activity"/>
    <property type="evidence" value="ECO:0007669"/>
    <property type="project" value="UniProtKB-EC"/>
</dbReference>
<evidence type="ECO:0000256" key="4">
    <source>
        <dbReference type="RuleBase" id="RU003719"/>
    </source>
</evidence>
<accession>A0A238KEA3</accession>
<evidence type="ECO:0000313" key="7">
    <source>
        <dbReference type="EMBL" id="SMX41110.1"/>
    </source>
</evidence>
<dbReference type="PANTHER" id="PTHR42789">
    <property type="entry name" value="D-ISOMER SPECIFIC 2-HYDROXYACID DEHYDROGENASE FAMILY PROTEIN (AFU_ORTHOLOGUE AFUA_6G10090)"/>
    <property type="match status" value="1"/>
</dbReference>
<evidence type="ECO:0000259" key="6">
    <source>
        <dbReference type="Pfam" id="PF02826"/>
    </source>
</evidence>
<dbReference type="Pfam" id="PF00389">
    <property type="entry name" value="2-Hacid_dh"/>
    <property type="match status" value="1"/>
</dbReference>
<dbReference type="Proteomes" id="UP000207598">
    <property type="component" value="Unassembled WGS sequence"/>
</dbReference>
<evidence type="ECO:0000256" key="3">
    <source>
        <dbReference type="ARBA" id="ARBA00023027"/>
    </source>
</evidence>
<dbReference type="InterPro" id="IPR006140">
    <property type="entry name" value="D-isomer_DH_NAD-bd"/>
</dbReference>
<sequence>MPHVLVAGRLHPSGRALLDAAPDVTVRYIDEISEASYAPHLHEADALLIRTQPMSAPTVALGDKLKIVSRHGVGYDAVDVKALTARGIALAVCGDVNSSSVAEHACMMILAAAKRALRGDASVRRGPWGWRNSLESQDLRGRSLLILGYGRIGRHTAQMMAGFGMTIRAFDPYLHAQGWPEGPVALATDLHAGLAWADVISVSAPKADKPLIGAAEFAAMKHGAILVNTARGGIVDEAALIAAIAAGKVGAAGLDVFEDEPPAPDNPLLGFDQVILSPHIAGVTEGASERMAIGSAQNILDFFAGTLDPALIVNRKDIADAIKT</sequence>
<feature type="domain" description="D-isomer specific 2-hydroxyacid dehydrogenase catalytic" evidence="5">
    <location>
        <begin position="4"/>
        <end position="306"/>
    </location>
</feature>
<dbReference type="InterPro" id="IPR006139">
    <property type="entry name" value="D-isomer_2_OHA_DH_cat_dom"/>
</dbReference>